<protein>
    <recommendedName>
        <fullName evidence="2">PH domain-containing protein</fullName>
    </recommendedName>
</protein>
<dbReference type="SMART" id="SM00233">
    <property type="entry name" value="PH"/>
    <property type="match status" value="1"/>
</dbReference>
<reference evidence="3" key="2">
    <citation type="submission" date="2023-05" db="EMBL/GenBank/DDBJ databases">
        <authorList>
            <consortium name="Lawrence Berkeley National Laboratory"/>
            <person name="Steindorff A."/>
            <person name="Hensen N."/>
            <person name="Bonometti L."/>
            <person name="Westerberg I."/>
            <person name="Brannstrom I.O."/>
            <person name="Guillou S."/>
            <person name="Cros-Aarteil S."/>
            <person name="Calhoun S."/>
            <person name="Haridas S."/>
            <person name="Kuo A."/>
            <person name="Mondo S."/>
            <person name="Pangilinan J."/>
            <person name="Riley R."/>
            <person name="Labutti K."/>
            <person name="Andreopoulos B."/>
            <person name="Lipzen A."/>
            <person name="Chen C."/>
            <person name="Yanf M."/>
            <person name="Daum C."/>
            <person name="Ng V."/>
            <person name="Clum A."/>
            <person name="Ohm R."/>
            <person name="Martin F."/>
            <person name="Silar P."/>
            <person name="Natvig D."/>
            <person name="Lalanne C."/>
            <person name="Gautier V."/>
            <person name="Ament-Velasquez S.L."/>
            <person name="Kruys A."/>
            <person name="Hutchinson M.I."/>
            <person name="Powell A.J."/>
            <person name="Barry K."/>
            <person name="Miller A.N."/>
            <person name="Grigoriev I.V."/>
            <person name="Debuchy R."/>
            <person name="Gladieux P."/>
            <person name="Thoren M.H."/>
            <person name="Johannesson H."/>
        </authorList>
    </citation>
    <scope>NUCLEOTIDE SEQUENCE</scope>
    <source>
        <strain evidence="3">CBS 359.72</strain>
    </source>
</reference>
<feature type="compositionally biased region" description="Polar residues" evidence="1">
    <location>
        <begin position="742"/>
        <end position="764"/>
    </location>
</feature>
<feature type="compositionally biased region" description="Low complexity" evidence="1">
    <location>
        <begin position="866"/>
        <end position="881"/>
    </location>
</feature>
<keyword evidence="4" id="KW-1185">Reference proteome</keyword>
<feature type="region of interest" description="Disordered" evidence="1">
    <location>
        <begin position="718"/>
        <end position="1161"/>
    </location>
</feature>
<feature type="region of interest" description="Disordered" evidence="1">
    <location>
        <begin position="1230"/>
        <end position="1426"/>
    </location>
</feature>
<feature type="compositionally biased region" description="Gly residues" evidence="1">
    <location>
        <begin position="1250"/>
        <end position="1261"/>
    </location>
</feature>
<evidence type="ECO:0000259" key="2">
    <source>
        <dbReference type="PROSITE" id="PS50003"/>
    </source>
</evidence>
<feature type="domain" description="PH" evidence="2">
    <location>
        <begin position="146"/>
        <end position="264"/>
    </location>
</feature>
<feature type="compositionally biased region" description="Basic and acidic residues" evidence="1">
    <location>
        <begin position="726"/>
        <end position="740"/>
    </location>
</feature>
<feature type="compositionally biased region" description="Polar residues" evidence="1">
    <location>
        <begin position="1023"/>
        <end position="1032"/>
    </location>
</feature>
<dbReference type="InterPro" id="IPR011993">
    <property type="entry name" value="PH-like_dom_sf"/>
</dbReference>
<feature type="compositionally biased region" description="Low complexity" evidence="1">
    <location>
        <begin position="1230"/>
        <end position="1241"/>
    </location>
</feature>
<feature type="compositionally biased region" description="Low complexity" evidence="1">
    <location>
        <begin position="71"/>
        <end position="82"/>
    </location>
</feature>
<dbReference type="InterPro" id="IPR001849">
    <property type="entry name" value="PH_domain"/>
</dbReference>
<sequence length="1426" mass="153196">MGRNRVLSFIAQFSAPHRDSRTPTPPTTTSSTPKRESFHNKASLAKQHARTDSVDSPQSAVVQRDLASDVPSASSAATTPPSESEHATTPTSLDNSPSSSPARRSKRSSRPLSMVQTYHPPVMAVNEQTLPELQPIFTLLNSHSNKLYQEGYFLKLDDQDIRGHPNPDRTWTECFAQLVGTVLSLWDAAELDAAGEDGEVLPKFINLTDASIKMLESLPTKTNDEQPLQNILSISTAGRNRYLLHFNSHHSLIQWTSGIRLAIYEHSTLQEAYTGALIAGKGKTLNNINIIMERARQPIAEWVRVRFGAGVPWKRCYCVIEPPSEKEYQKAQKEAKKRSPYDRSHGPIVKGDIRFYDTKKDAEKKKKHQRPIATITDAYSAYAIYPQAKELIDSSTLLKVEGNITIHTEPASSSEGFVFIMPETPPAVSGFEILLRFLFPTWDTFALYGRPGRLVASSLDSRSLMFAMPKNKRYGYLDLLDVSGLILTDGSGSWSEREWRKRLKELTGQRMNTMEEAAGSQSRSTSRNSKRLSYGNQNSGSRPRVGFADDSGSARSSRSMSVSRPGVRTDSAPPDPNRERAPSAMAGVSRHSRHISDTQIGDFPPSSGFDNSPPAQAPLRTGPDRVRAYASDLASTPERVSSEDDSPIRGPFAGHIDGMKRMETPEPVNAPPAFAHSAGSRPQQRPSPSPEMRRANNRLSNTTLSQLARASGLIPDSFADDLNGLHPEDESAGHGPRRTDQGGLSVQPQLSANIVGMNANSNGSREVVTSPTSASDAPPPPPLKDPFRKRSNSPLRGPPANSAGNPPPQFRPNPHGGPPHGGRRTPPPGSNQSQLSSPVAGGSPPVQRKALPLRTTSLPRDHQDATSPTSTQSSPRSYPSPASGPHFQSLDQFTPPVPQTQYGRNGQRNAEDGRDDASSTASPDYASTRRSTETQESVDRPRAGVLKVVGNAAEGPADKEYDIPEINFGPTLNYGAPILPVSKASSKESPRKSPGSQKPFPHTRQQSDDTVRRSVVWPGPCPGSSSTDNLASALQPRTVPVQYAHQRSPSTSTLTDYKASHSRHSSADLLSTKRPSSQSHSRHSSVDLLSSGRPSSRGAEDIQSRGEPSKRPGTRGGLHSRSNSADLLASKRPPSQGTAAALSAGELSSSLSAREQEHVARVTGSPLIALAGGKGPSQTQSGLVGAIDARERERVQMRQGISGQAVAQAIDQRHREQNQQAQRAAQAAYAQQQAHFAAQQAGPVRPQTPGGRGMMMGGGGMPSPYGPQGPARPQTPGARGMMDGGGPLPYPPSMGGMNPRSMSPGPNMRSPPGPMGPPPPLGMVRQPRPHMMSHGPPYGGDGPAGPGRNMGNMPPHRQGTPGPMMSPPPPMMSPPPSVGFGMQQGPHPQSPGFQLPPQGQYARPGTPGGPPRPGTPGRMQFHGQAF</sequence>
<feature type="region of interest" description="Disordered" evidence="1">
    <location>
        <begin position="506"/>
        <end position="697"/>
    </location>
</feature>
<dbReference type="Pfam" id="PF00169">
    <property type="entry name" value="PH"/>
    <property type="match status" value="1"/>
</dbReference>
<feature type="compositionally biased region" description="Polar residues" evidence="1">
    <location>
        <begin position="1045"/>
        <end position="1055"/>
    </location>
</feature>
<feature type="compositionally biased region" description="Pro residues" evidence="1">
    <location>
        <begin position="1364"/>
        <end position="1377"/>
    </location>
</feature>
<evidence type="ECO:0000313" key="4">
    <source>
        <dbReference type="Proteomes" id="UP001303647"/>
    </source>
</evidence>
<evidence type="ECO:0000256" key="1">
    <source>
        <dbReference type="SAM" id="MobiDB-lite"/>
    </source>
</evidence>
<accession>A0AAN7CY23</accession>
<feature type="compositionally biased region" description="Basic and acidic residues" evidence="1">
    <location>
        <begin position="930"/>
        <end position="942"/>
    </location>
</feature>
<comment type="caution">
    <text evidence="3">The sequence shown here is derived from an EMBL/GenBank/DDBJ whole genome shotgun (WGS) entry which is preliminary data.</text>
</comment>
<dbReference type="Proteomes" id="UP001303647">
    <property type="component" value="Unassembled WGS sequence"/>
</dbReference>
<reference evidence="3" key="1">
    <citation type="journal article" date="2023" name="Mol. Phylogenet. Evol.">
        <title>Genome-scale phylogeny and comparative genomics of the fungal order Sordariales.</title>
        <authorList>
            <person name="Hensen N."/>
            <person name="Bonometti L."/>
            <person name="Westerberg I."/>
            <person name="Brannstrom I.O."/>
            <person name="Guillou S."/>
            <person name="Cros-Aarteil S."/>
            <person name="Calhoun S."/>
            <person name="Haridas S."/>
            <person name="Kuo A."/>
            <person name="Mondo S."/>
            <person name="Pangilinan J."/>
            <person name="Riley R."/>
            <person name="LaButti K."/>
            <person name="Andreopoulos B."/>
            <person name="Lipzen A."/>
            <person name="Chen C."/>
            <person name="Yan M."/>
            <person name="Daum C."/>
            <person name="Ng V."/>
            <person name="Clum A."/>
            <person name="Steindorff A."/>
            <person name="Ohm R.A."/>
            <person name="Martin F."/>
            <person name="Silar P."/>
            <person name="Natvig D.O."/>
            <person name="Lalanne C."/>
            <person name="Gautier V."/>
            <person name="Ament-Velasquez S.L."/>
            <person name="Kruys A."/>
            <person name="Hutchinson M.I."/>
            <person name="Powell A.J."/>
            <person name="Barry K."/>
            <person name="Miller A.N."/>
            <person name="Grigoriev I.V."/>
            <person name="Debuchy R."/>
            <person name="Gladieux P."/>
            <person name="Hiltunen Thoren M."/>
            <person name="Johannesson H."/>
        </authorList>
    </citation>
    <scope>NUCLEOTIDE SEQUENCE</scope>
    <source>
        <strain evidence="3">CBS 359.72</strain>
    </source>
</reference>
<feature type="compositionally biased region" description="Low complexity" evidence="1">
    <location>
        <begin position="1139"/>
        <end position="1153"/>
    </location>
</feature>
<organism evidence="3 4">
    <name type="scientific">Corynascus novoguineensis</name>
    <dbReference type="NCBI Taxonomy" id="1126955"/>
    <lineage>
        <taxon>Eukaryota</taxon>
        <taxon>Fungi</taxon>
        <taxon>Dikarya</taxon>
        <taxon>Ascomycota</taxon>
        <taxon>Pezizomycotina</taxon>
        <taxon>Sordariomycetes</taxon>
        <taxon>Sordariomycetidae</taxon>
        <taxon>Sordariales</taxon>
        <taxon>Chaetomiaceae</taxon>
        <taxon>Corynascus</taxon>
    </lineage>
</organism>
<dbReference type="InterPro" id="IPR058155">
    <property type="entry name" value="Skg3/CAF120-like_PH"/>
</dbReference>
<dbReference type="FunFam" id="2.30.29.30:FF:000203">
    <property type="entry name" value="PH domain-containing protein"/>
    <property type="match status" value="1"/>
</dbReference>
<dbReference type="Pfam" id="PF25381">
    <property type="entry name" value="PH_26"/>
    <property type="match status" value="1"/>
</dbReference>
<feature type="region of interest" description="Disordered" evidence="1">
    <location>
        <begin position="1"/>
        <end position="116"/>
    </location>
</feature>
<feature type="compositionally biased region" description="Basic and acidic residues" evidence="1">
    <location>
        <begin position="1098"/>
        <end position="1110"/>
    </location>
</feature>
<feature type="compositionally biased region" description="Pro residues" evidence="1">
    <location>
        <begin position="1309"/>
        <end position="1321"/>
    </location>
</feature>
<evidence type="ECO:0000313" key="3">
    <source>
        <dbReference type="EMBL" id="KAK4250468.1"/>
    </source>
</evidence>
<feature type="compositionally biased region" description="Pro residues" evidence="1">
    <location>
        <begin position="805"/>
        <end position="817"/>
    </location>
</feature>
<feature type="compositionally biased region" description="Low complexity" evidence="1">
    <location>
        <begin position="548"/>
        <end position="568"/>
    </location>
</feature>
<dbReference type="SUPFAM" id="SSF50729">
    <property type="entry name" value="PH domain-like"/>
    <property type="match status" value="1"/>
</dbReference>
<dbReference type="EMBL" id="MU857613">
    <property type="protein sequence ID" value="KAK4250468.1"/>
    <property type="molecule type" value="Genomic_DNA"/>
</dbReference>
<feature type="compositionally biased region" description="Low complexity" evidence="1">
    <location>
        <begin position="1299"/>
        <end position="1308"/>
    </location>
</feature>
<proteinExistence type="predicted"/>
<dbReference type="PROSITE" id="PS50003">
    <property type="entry name" value="PH_DOMAIN"/>
    <property type="match status" value="1"/>
</dbReference>
<gene>
    <name evidence="3" type="ORF">C7999DRAFT_38541</name>
</gene>
<name>A0AAN7CY23_9PEZI</name>
<feature type="compositionally biased region" description="Polar residues" evidence="1">
    <location>
        <begin position="899"/>
        <end position="908"/>
    </location>
</feature>
<dbReference type="Gene3D" id="2.30.29.30">
    <property type="entry name" value="Pleckstrin-homology domain (PH domain)/Phosphotyrosine-binding domain (PTB)"/>
    <property type="match status" value="1"/>
</dbReference>